<dbReference type="Pfam" id="PF13305">
    <property type="entry name" value="TetR_C_33"/>
    <property type="match status" value="1"/>
</dbReference>
<keyword evidence="2 4" id="KW-0238">DNA-binding</keyword>
<keyword evidence="3" id="KW-0804">Transcription</keyword>
<feature type="DNA-binding region" description="H-T-H motif" evidence="4">
    <location>
        <begin position="39"/>
        <end position="58"/>
    </location>
</feature>
<dbReference type="Proteomes" id="UP000273307">
    <property type="component" value="Unassembled WGS sequence"/>
</dbReference>
<name>A0A498PN86_9MYCO</name>
<dbReference type="OrthoDB" id="8222629at2"/>
<dbReference type="PROSITE" id="PS50977">
    <property type="entry name" value="HTH_TETR_2"/>
    <property type="match status" value="1"/>
</dbReference>
<dbReference type="Pfam" id="PF00440">
    <property type="entry name" value="TetR_N"/>
    <property type="match status" value="1"/>
</dbReference>
<dbReference type="EMBL" id="UPHP01000019">
    <property type="protein sequence ID" value="VBA34601.1"/>
    <property type="molecule type" value="Genomic_DNA"/>
</dbReference>
<dbReference type="GO" id="GO:0000976">
    <property type="term" value="F:transcription cis-regulatory region binding"/>
    <property type="evidence" value="ECO:0007669"/>
    <property type="project" value="TreeGrafter"/>
</dbReference>
<evidence type="ECO:0000256" key="1">
    <source>
        <dbReference type="ARBA" id="ARBA00023015"/>
    </source>
</evidence>
<evidence type="ECO:0000256" key="4">
    <source>
        <dbReference type="PROSITE-ProRule" id="PRU00335"/>
    </source>
</evidence>
<evidence type="ECO:0000256" key="3">
    <source>
        <dbReference type="ARBA" id="ARBA00023163"/>
    </source>
</evidence>
<reference evidence="6 7" key="1">
    <citation type="submission" date="2018-09" db="EMBL/GenBank/DDBJ databases">
        <authorList>
            <person name="Tagini F."/>
        </authorList>
    </citation>
    <scope>NUCLEOTIDE SEQUENCE [LARGE SCALE GENOMIC DNA]</scope>
    <source>
        <strain evidence="6 7">MK136</strain>
    </source>
</reference>
<keyword evidence="1" id="KW-0805">Transcription regulation</keyword>
<dbReference type="InterPro" id="IPR050109">
    <property type="entry name" value="HTH-type_TetR-like_transc_reg"/>
</dbReference>
<dbReference type="InterPro" id="IPR001647">
    <property type="entry name" value="HTH_TetR"/>
</dbReference>
<protein>
    <submittedName>
        <fullName evidence="6">HTH-type transcriptional repressor FabR</fullName>
    </submittedName>
</protein>
<evidence type="ECO:0000313" key="6">
    <source>
        <dbReference type="EMBL" id="VBA34601.1"/>
    </source>
</evidence>
<proteinExistence type="predicted"/>
<gene>
    <name evidence="6" type="primary">fabR_2</name>
    <name evidence="6" type="ORF">LAUMK136_00761</name>
</gene>
<keyword evidence="7" id="KW-1185">Reference proteome</keyword>
<dbReference type="Gene3D" id="1.10.357.10">
    <property type="entry name" value="Tetracycline Repressor, domain 2"/>
    <property type="match status" value="1"/>
</dbReference>
<dbReference type="AlphaFoldDB" id="A0A498PN86"/>
<feature type="domain" description="HTH tetR-type" evidence="5">
    <location>
        <begin position="15"/>
        <end position="76"/>
    </location>
</feature>
<evidence type="ECO:0000259" key="5">
    <source>
        <dbReference type="PROSITE" id="PS50977"/>
    </source>
</evidence>
<evidence type="ECO:0000256" key="2">
    <source>
        <dbReference type="ARBA" id="ARBA00023125"/>
    </source>
</evidence>
<dbReference type="GO" id="GO:0003700">
    <property type="term" value="F:DNA-binding transcription factor activity"/>
    <property type="evidence" value="ECO:0007669"/>
    <property type="project" value="TreeGrafter"/>
</dbReference>
<organism evidence="6 7">
    <name type="scientific">Mycobacterium attenuatum</name>
    <dbReference type="NCBI Taxonomy" id="2341086"/>
    <lineage>
        <taxon>Bacteria</taxon>
        <taxon>Bacillati</taxon>
        <taxon>Actinomycetota</taxon>
        <taxon>Actinomycetes</taxon>
        <taxon>Mycobacteriales</taxon>
        <taxon>Mycobacteriaceae</taxon>
        <taxon>Mycobacterium</taxon>
    </lineage>
</organism>
<dbReference type="RefSeq" id="WP_122441126.1">
    <property type="nucleotide sequence ID" value="NZ_UPHP01000019.1"/>
</dbReference>
<dbReference type="InterPro" id="IPR009057">
    <property type="entry name" value="Homeodomain-like_sf"/>
</dbReference>
<dbReference type="InterPro" id="IPR025996">
    <property type="entry name" value="MT1864/Rv1816-like_C"/>
</dbReference>
<dbReference type="PANTHER" id="PTHR30055">
    <property type="entry name" value="HTH-TYPE TRANSCRIPTIONAL REGULATOR RUTR"/>
    <property type="match status" value="1"/>
</dbReference>
<dbReference type="SUPFAM" id="SSF48498">
    <property type="entry name" value="Tetracyclin repressor-like, C-terminal domain"/>
    <property type="match status" value="1"/>
</dbReference>
<dbReference type="SUPFAM" id="SSF46689">
    <property type="entry name" value="Homeodomain-like"/>
    <property type="match status" value="1"/>
</dbReference>
<accession>A0A498PN86</accession>
<dbReference type="PANTHER" id="PTHR30055:SF234">
    <property type="entry name" value="HTH-TYPE TRANSCRIPTIONAL REGULATOR BETI"/>
    <property type="match status" value="1"/>
</dbReference>
<evidence type="ECO:0000313" key="7">
    <source>
        <dbReference type="Proteomes" id="UP000273307"/>
    </source>
</evidence>
<dbReference type="InterPro" id="IPR036271">
    <property type="entry name" value="Tet_transcr_reg_TetR-rel_C_sf"/>
</dbReference>
<sequence>MSEVPRGRNRRGEGEKLRDSIVVAASALVDAAEDPASVTLRGIARQAGISAPSIYPHFRDLGHILDAVLERSFADLDATVAKTMSKEQTPHARLVSGCLAYVRYGWAYRSRYRFMTAANGFAPQAISIFVRIEDALRDCVAAGLSTSADPHEDTFLLWVGMHGMATLEKPSRARLRQLGTLDRPALTEKLVKRIAGLAQ</sequence>